<dbReference type="PANTHER" id="PTHR32439:SF9">
    <property type="entry name" value="BLR3264 PROTEIN"/>
    <property type="match status" value="1"/>
</dbReference>
<evidence type="ECO:0000313" key="9">
    <source>
        <dbReference type="Proteomes" id="UP000190989"/>
    </source>
</evidence>
<dbReference type="GO" id="GO:0020037">
    <property type="term" value="F:heme binding"/>
    <property type="evidence" value="ECO:0007669"/>
    <property type="project" value="InterPro"/>
</dbReference>
<dbReference type="InterPro" id="IPR045854">
    <property type="entry name" value="NO2/SO3_Rdtase_4Fe4S_sf"/>
</dbReference>
<evidence type="ECO:0000259" key="7">
    <source>
        <dbReference type="Pfam" id="PF03460"/>
    </source>
</evidence>
<evidence type="ECO:0000256" key="1">
    <source>
        <dbReference type="ARBA" id="ARBA00022485"/>
    </source>
</evidence>
<dbReference type="Pfam" id="PF03460">
    <property type="entry name" value="NIR_SIR_ferr"/>
    <property type="match status" value="1"/>
</dbReference>
<accession>A0A1U6GTY2</accession>
<dbReference type="Gene3D" id="3.30.413.10">
    <property type="entry name" value="Sulfite Reductase Hemoprotein, domain 1"/>
    <property type="match status" value="2"/>
</dbReference>
<keyword evidence="3" id="KW-0479">Metal-binding</keyword>
<dbReference type="InterPro" id="IPR036136">
    <property type="entry name" value="Nit/Sulf_reduc_fer-like_dom_sf"/>
</dbReference>
<evidence type="ECO:0000256" key="2">
    <source>
        <dbReference type="ARBA" id="ARBA00022617"/>
    </source>
</evidence>
<reference evidence="9" key="1">
    <citation type="submission" date="2017-02" db="EMBL/GenBank/DDBJ databases">
        <authorList>
            <person name="Varghese N."/>
            <person name="Submissions S."/>
        </authorList>
    </citation>
    <scope>NUCLEOTIDE SEQUENCE [LARGE SCALE GENOMIC DNA]</scope>
    <source>
        <strain evidence="9">SM117</strain>
    </source>
</reference>
<evidence type="ECO:0000256" key="6">
    <source>
        <dbReference type="ARBA" id="ARBA00023014"/>
    </source>
</evidence>
<dbReference type="STRING" id="428990.SAMN06295987_101438"/>
<evidence type="ECO:0000256" key="4">
    <source>
        <dbReference type="ARBA" id="ARBA00023002"/>
    </source>
</evidence>
<dbReference type="GO" id="GO:0016491">
    <property type="term" value="F:oxidoreductase activity"/>
    <property type="evidence" value="ECO:0007669"/>
    <property type="project" value="UniProtKB-KW"/>
</dbReference>
<keyword evidence="5" id="KW-0408">Iron</keyword>
<organism evidence="8 9">
    <name type="scientific">Novosphingobium mathurense</name>
    <dbReference type="NCBI Taxonomy" id="428990"/>
    <lineage>
        <taxon>Bacteria</taxon>
        <taxon>Pseudomonadati</taxon>
        <taxon>Pseudomonadota</taxon>
        <taxon>Alphaproteobacteria</taxon>
        <taxon>Sphingomonadales</taxon>
        <taxon>Sphingomonadaceae</taxon>
        <taxon>Novosphingobium</taxon>
    </lineage>
</organism>
<gene>
    <name evidence="8" type="ORF">SAMN06295987_101438</name>
</gene>
<protein>
    <submittedName>
        <fullName evidence="8">Precorrin-3B synthase</fullName>
    </submittedName>
</protein>
<dbReference type="SUPFAM" id="SSF55124">
    <property type="entry name" value="Nitrite/Sulfite reductase N-terminal domain-like"/>
    <property type="match status" value="1"/>
</dbReference>
<dbReference type="InterPro" id="IPR005117">
    <property type="entry name" value="NiRdtase/SiRdtase_haem-b_fer"/>
</dbReference>
<feature type="domain" description="Nitrite/Sulfite reductase ferredoxin-like" evidence="7">
    <location>
        <begin position="15"/>
        <end position="81"/>
    </location>
</feature>
<keyword evidence="1" id="KW-0004">4Fe-4S</keyword>
<dbReference type="AlphaFoldDB" id="A0A1U6GTY2"/>
<evidence type="ECO:0000256" key="3">
    <source>
        <dbReference type="ARBA" id="ARBA00022723"/>
    </source>
</evidence>
<sequence>MSGFAIRGWCPDAWHPMVAGDGLLVRVRPRLGRLDRDQALGLCDAALTFGNGLIDLTSRANFQLRGVSEVVWPALVERLVELELVEADPVREIKRNILVSPLWQDADDTVRIATELIARIAELPELPGKAGFVIDAGPVPVLLGEAGDFRIERAASGGLILRAQGRTSGVDVPPGTEVDRLIAMARWFAENGGLDVGRMSRFAAELPDWAQGSVKPAPAAGAFRPGPTPTGAAWGVPFGQVSALALARLISDPAATALRATPWRLLIVEGATFAPVEELVDDPQDPLLRVDACPGAPSCPQASVETRELARGIAPQVTGRLHVSGCAKLCAATGRADVTLTGREGRYDFSGEGRERLALGRDEVLALFGAG</sequence>
<dbReference type="GO" id="GO:0051539">
    <property type="term" value="F:4 iron, 4 sulfur cluster binding"/>
    <property type="evidence" value="ECO:0007669"/>
    <property type="project" value="UniProtKB-KW"/>
</dbReference>
<name>A0A1U6GTY2_9SPHN</name>
<dbReference type="Gene3D" id="3.90.480.10">
    <property type="entry name" value="Sulfite Reductase Hemoprotein,Domain 2"/>
    <property type="match status" value="1"/>
</dbReference>
<proteinExistence type="predicted"/>
<dbReference type="SUPFAM" id="SSF56014">
    <property type="entry name" value="Nitrite and sulphite reductase 4Fe-4S domain-like"/>
    <property type="match status" value="1"/>
</dbReference>
<evidence type="ECO:0000256" key="5">
    <source>
        <dbReference type="ARBA" id="ARBA00023004"/>
    </source>
</evidence>
<keyword evidence="6" id="KW-0411">Iron-sulfur</keyword>
<keyword evidence="2" id="KW-0349">Heme</keyword>
<keyword evidence="4" id="KW-0560">Oxidoreductase</keyword>
<evidence type="ECO:0000313" key="8">
    <source>
        <dbReference type="EMBL" id="SLJ86967.1"/>
    </source>
</evidence>
<dbReference type="EMBL" id="FVZE01000001">
    <property type="protein sequence ID" value="SLJ86967.1"/>
    <property type="molecule type" value="Genomic_DNA"/>
</dbReference>
<dbReference type="RefSeq" id="WP_079729335.1">
    <property type="nucleotide sequence ID" value="NZ_FVZE01000001.1"/>
</dbReference>
<dbReference type="GO" id="GO:0046872">
    <property type="term" value="F:metal ion binding"/>
    <property type="evidence" value="ECO:0007669"/>
    <property type="project" value="UniProtKB-KW"/>
</dbReference>
<dbReference type="PROSITE" id="PS00365">
    <property type="entry name" value="NIR_SIR"/>
    <property type="match status" value="1"/>
</dbReference>
<dbReference type="PANTHER" id="PTHR32439">
    <property type="entry name" value="FERREDOXIN--NITRITE REDUCTASE, CHLOROPLASTIC"/>
    <property type="match status" value="1"/>
</dbReference>
<dbReference type="InterPro" id="IPR006066">
    <property type="entry name" value="NO2/SO3_Rdtase_FeS/sirohaem_BS"/>
</dbReference>
<dbReference type="InterPro" id="IPR051329">
    <property type="entry name" value="NIR_SIR_4Fe-4S"/>
</dbReference>
<keyword evidence="9" id="KW-1185">Reference proteome</keyword>
<dbReference type="Proteomes" id="UP000190989">
    <property type="component" value="Unassembled WGS sequence"/>
</dbReference>